<evidence type="ECO:0000313" key="3">
    <source>
        <dbReference type="Proteomes" id="UP000297776"/>
    </source>
</evidence>
<reference evidence="2 3" key="1">
    <citation type="submission" date="2019-03" db="EMBL/GenBank/DDBJ databases">
        <authorList>
            <person name="Yang Y."/>
        </authorList>
    </citation>
    <scope>NUCLEOTIDE SEQUENCE [LARGE SCALE GENOMIC DNA]</scope>
    <source>
        <strain evidence="2 3">ASL-1</strain>
    </source>
</reference>
<dbReference type="OrthoDB" id="2734037at2"/>
<comment type="caution">
    <text evidence="2">The sequence shown here is derived from an EMBL/GenBank/DDBJ whole genome shotgun (WGS) entry which is preliminary data.</text>
</comment>
<keyword evidence="3" id="KW-1185">Reference proteome</keyword>
<gene>
    <name evidence="2" type="ORF">E2626_00935</name>
</gene>
<proteinExistence type="predicted"/>
<dbReference type="EMBL" id="SORX01000001">
    <property type="protein sequence ID" value="TFE03923.1"/>
    <property type="molecule type" value="Genomic_DNA"/>
</dbReference>
<evidence type="ECO:0000313" key="2">
    <source>
        <dbReference type="EMBL" id="TFE03923.1"/>
    </source>
</evidence>
<sequence>MYSNTRLPSVKHQTFQALARRTHPQHHAYPQILQKLSIEDAGYHGEQYFDQVAAKLLSPHCSQLKNLLLSQFKETFQIDSIIITPNFILICEIKNMVGNLHFDQRGGTLTRVLNNQKEYFTCPIFQVSRHSECISHLLKQMKIKVPVYDLVIYTNQRVEFSVKDSETEIYEKIHRIEQFTYYFRKMLHANAQHYLSSPQIKFIYQFLLKKDVFPFWRSYLNDIDIRHTDFIKGFICIECNRPAQSIRGGWRCDCCMKRRDGMLYQNIIDFFLLHGPSATAEEIRAFLNMSNKRQVIHYLKKLGFEPVQAGNHYVFHSPIHESTLKNK</sequence>
<name>A0A4Y8LMV2_9BACL</name>
<organism evidence="2 3">
    <name type="scientific">Jeotgalibacillus salarius</name>
    <dbReference type="NCBI Taxonomy" id="546023"/>
    <lineage>
        <taxon>Bacteria</taxon>
        <taxon>Bacillati</taxon>
        <taxon>Bacillota</taxon>
        <taxon>Bacilli</taxon>
        <taxon>Bacillales</taxon>
        <taxon>Caryophanaceae</taxon>
        <taxon>Jeotgalibacillus</taxon>
    </lineage>
</organism>
<feature type="domain" description="NERD" evidence="1">
    <location>
        <begin position="41"/>
        <end position="157"/>
    </location>
</feature>
<dbReference type="PROSITE" id="PS50965">
    <property type="entry name" value="NERD"/>
    <property type="match status" value="1"/>
</dbReference>
<dbReference type="RefSeq" id="WP_134378696.1">
    <property type="nucleotide sequence ID" value="NZ_SORX01000001.1"/>
</dbReference>
<dbReference type="Pfam" id="PF08378">
    <property type="entry name" value="NERD"/>
    <property type="match status" value="1"/>
</dbReference>
<evidence type="ECO:0000259" key="1">
    <source>
        <dbReference type="PROSITE" id="PS50965"/>
    </source>
</evidence>
<protein>
    <submittedName>
        <fullName evidence="2">NERD domain-containing protein</fullName>
    </submittedName>
</protein>
<dbReference type="InterPro" id="IPR011528">
    <property type="entry name" value="NERD"/>
</dbReference>
<accession>A0A4Y8LMV2</accession>
<dbReference type="AlphaFoldDB" id="A0A4Y8LMV2"/>
<dbReference type="Proteomes" id="UP000297776">
    <property type="component" value="Unassembled WGS sequence"/>
</dbReference>